<keyword evidence="6" id="KW-1185">Reference proteome</keyword>
<dbReference type="InterPro" id="IPR013762">
    <property type="entry name" value="Integrase-like_cat_sf"/>
</dbReference>
<keyword evidence="2" id="KW-0238">DNA-binding</keyword>
<protein>
    <submittedName>
        <fullName evidence="5">Tyrosine-type recombinase/integrase</fullName>
    </submittedName>
</protein>
<dbReference type="PANTHER" id="PTHR30349">
    <property type="entry name" value="PHAGE INTEGRASE-RELATED"/>
    <property type="match status" value="1"/>
</dbReference>
<dbReference type="Proteomes" id="UP000722625">
    <property type="component" value="Unassembled WGS sequence"/>
</dbReference>
<feature type="domain" description="Tyr recombinase" evidence="4">
    <location>
        <begin position="107"/>
        <end position="313"/>
    </location>
</feature>
<dbReference type="InterPro" id="IPR011010">
    <property type="entry name" value="DNA_brk_join_enz"/>
</dbReference>
<dbReference type="PANTHER" id="PTHR30349:SF41">
    <property type="entry name" value="INTEGRASE_RECOMBINASE PROTEIN MJ0367-RELATED"/>
    <property type="match status" value="1"/>
</dbReference>
<evidence type="ECO:0000259" key="4">
    <source>
        <dbReference type="PROSITE" id="PS51898"/>
    </source>
</evidence>
<evidence type="ECO:0000256" key="1">
    <source>
        <dbReference type="ARBA" id="ARBA00008857"/>
    </source>
</evidence>
<dbReference type="Pfam" id="PF00589">
    <property type="entry name" value="Phage_integrase"/>
    <property type="match status" value="1"/>
</dbReference>
<dbReference type="EMBL" id="JAGYVZ010000005">
    <property type="protein sequence ID" value="MBS7230976.1"/>
    <property type="molecule type" value="Genomic_DNA"/>
</dbReference>
<reference evidence="5 6" key="1">
    <citation type="journal article" date="2018" name="Int. J. Syst. Evol. Microbiol.">
        <title>Flavobacterium chryseum sp. nov. and Flavobacterium psychroterrae sp. nov., novel environmental bacteria isolated from Antarctica.</title>
        <authorList>
            <person name="Kralova S."/>
            <person name="Svec P."/>
            <person name="Busse H.J."/>
            <person name="Stankova E."/>
            <person name="Vaczi P."/>
            <person name="Sedlacek I."/>
        </authorList>
    </citation>
    <scope>NUCLEOTIDE SEQUENCE [LARGE SCALE GENOMIC DNA]</scope>
    <source>
        <strain evidence="5 6">CCM 8827</strain>
    </source>
</reference>
<dbReference type="RefSeq" id="WP_213297447.1">
    <property type="nucleotide sequence ID" value="NZ_JAGYVZ010000005.1"/>
</dbReference>
<comment type="caution">
    <text evidence="5">The sequence shown here is derived from an EMBL/GenBank/DDBJ whole genome shotgun (WGS) entry which is preliminary data.</text>
</comment>
<evidence type="ECO:0000313" key="5">
    <source>
        <dbReference type="EMBL" id="MBS7230976.1"/>
    </source>
</evidence>
<evidence type="ECO:0000256" key="2">
    <source>
        <dbReference type="ARBA" id="ARBA00023125"/>
    </source>
</evidence>
<dbReference type="SUPFAM" id="SSF56349">
    <property type="entry name" value="DNA breaking-rejoining enzymes"/>
    <property type="match status" value="1"/>
</dbReference>
<accession>A0ABS5PB69</accession>
<gene>
    <name evidence="5" type="ORF">KHA90_08065</name>
</gene>
<dbReference type="PROSITE" id="PS51898">
    <property type="entry name" value="TYR_RECOMBINASE"/>
    <property type="match status" value="1"/>
</dbReference>
<dbReference type="InterPro" id="IPR050090">
    <property type="entry name" value="Tyrosine_recombinase_XerCD"/>
</dbReference>
<sequence length="339" mass="39451">MNSSDKFSSIFAPYIRSYIKEKELQDLKLERYRSFLLDFDRFLSQTTKNNLLINSEDIKRWVDTRINDKKTTLYARFCIISNFCRYMDSLGHECYIPAHPKRSFESTITTVFTHRQIQNIFDACDNMVTKTHCPKSMLFVIPALIRTLYSTGIRIGEALAIKNKDIDFKRSVLVINDTKNNRCRIAPINESLEKVLRQYIEYREKIPIYDIGHPDSYLFVSTLGKPCSHITVYKYFVRILEKCEIYGSFGTNNPSLHSIRHTTAVHSLVKLTGAGKDLYCSLPLLSVFLGHKSVIGTESYVRLTQEMYPEVLKLDMHTTDQIFADLNLKLQKNYEKEDN</sequence>
<proteinExistence type="inferred from homology"/>
<dbReference type="InterPro" id="IPR002104">
    <property type="entry name" value="Integrase_catalytic"/>
</dbReference>
<dbReference type="Gene3D" id="1.10.443.10">
    <property type="entry name" value="Intergrase catalytic core"/>
    <property type="match status" value="1"/>
</dbReference>
<name>A0ABS5PB69_9FLAO</name>
<evidence type="ECO:0000313" key="6">
    <source>
        <dbReference type="Proteomes" id="UP000722625"/>
    </source>
</evidence>
<organism evidence="5 6">
    <name type="scientific">Flavobacterium psychroterrae</name>
    <dbReference type="NCBI Taxonomy" id="2133767"/>
    <lineage>
        <taxon>Bacteria</taxon>
        <taxon>Pseudomonadati</taxon>
        <taxon>Bacteroidota</taxon>
        <taxon>Flavobacteriia</taxon>
        <taxon>Flavobacteriales</taxon>
        <taxon>Flavobacteriaceae</taxon>
        <taxon>Flavobacterium</taxon>
    </lineage>
</organism>
<comment type="similarity">
    <text evidence="1">Belongs to the 'phage' integrase family.</text>
</comment>
<evidence type="ECO:0000256" key="3">
    <source>
        <dbReference type="ARBA" id="ARBA00023172"/>
    </source>
</evidence>
<keyword evidence="3" id="KW-0233">DNA recombination</keyword>